<feature type="compositionally biased region" description="Acidic residues" evidence="1">
    <location>
        <begin position="370"/>
        <end position="385"/>
    </location>
</feature>
<accession>A0A0F9HHW8</accession>
<dbReference type="EMBL" id="LAZR01015076">
    <property type="protein sequence ID" value="KKM14747.1"/>
    <property type="molecule type" value="Genomic_DNA"/>
</dbReference>
<proteinExistence type="predicted"/>
<name>A0A0F9HHW8_9ZZZZ</name>
<evidence type="ECO:0000256" key="1">
    <source>
        <dbReference type="SAM" id="MobiDB-lite"/>
    </source>
</evidence>
<evidence type="ECO:0008006" key="3">
    <source>
        <dbReference type="Google" id="ProtNLM"/>
    </source>
</evidence>
<protein>
    <recommendedName>
        <fullName evidence="3">Phage portal protein</fullName>
    </recommendedName>
</protein>
<sequence length="494" mass="55932">MGRWRSFKEFVFGTKASQTASLIASPGSGGVIWTPRGYDNFAKETYLKNVTAFRSIDEIATSVASVPWKQFRRLDDQQREIVDNTILSETLKRPNPNESLEFVILMATAYLVMSGNTFFERVTPDSGPNKDEPKELYTKRPDRFKLKVNPHTGQLEQYIYTVQGRTTSWDVDPLTGHADVLHLKSFHPLDDWWGAAPTESAAREVDTSNAATEWNMNLLQNQGRPGMIYTLIGNMGDMVMDKLEKYIREEKSGPSNVGKDMIITGERGTKAEPYGWSPTDMDFSEGDLRMMRKIAMAYRVPPMLLGIPGEATFANFKEARLVTANESDFLTLDEKREMVGKDKYEPTDDPGSMIFIEASKIPIGVAVDEKGEEDIEEEEEEEEEETAKKLQEQGYTEEEIDDFLGYGEYKNIEPGEEKPFPNEHACRLKNPDQYNEIKRVNCFKKSAGKCLDYIFGIKDNKSEVQSMRYKKKTWTASDAKSHCKGKGGSFEAAG</sequence>
<evidence type="ECO:0000313" key="2">
    <source>
        <dbReference type="EMBL" id="KKM14747.1"/>
    </source>
</evidence>
<organism evidence="2">
    <name type="scientific">marine sediment metagenome</name>
    <dbReference type="NCBI Taxonomy" id="412755"/>
    <lineage>
        <taxon>unclassified sequences</taxon>
        <taxon>metagenomes</taxon>
        <taxon>ecological metagenomes</taxon>
    </lineage>
</organism>
<feature type="region of interest" description="Disordered" evidence="1">
    <location>
        <begin position="369"/>
        <end position="396"/>
    </location>
</feature>
<dbReference type="InterPro" id="IPR006944">
    <property type="entry name" value="Phage/GTA_portal"/>
</dbReference>
<comment type="caution">
    <text evidence="2">The sequence shown here is derived from an EMBL/GenBank/DDBJ whole genome shotgun (WGS) entry which is preliminary data.</text>
</comment>
<dbReference type="AlphaFoldDB" id="A0A0F9HHW8"/>
<dbReference type="Pfam" id="PF04860">
    <property type="entry name" value="Phage_portal"/>
    <property type="match status" value="1"/>
</dbReference>
<reference evidence="2" key="1">
    <citation type="journal article" date="2015" name="Nature">
        <title>Complex archaea that bridge the gap between prokaryotes and eukaryotes.</title>
        <authorList>
            <person name="Spang A."/>
            <person name="Saw J.H."/>
            <person name="Jorgensen S.L."/>
            <person name="Zaremba-Niedzwiedzka K."/>
            <person name="Martijn J."/>
            <person name="Lind A.E."/>
            <person name="van Eijk R."/>
            <person name="Schleper C."/>
            <person name="Guy L."/>
            <person name="Ettema T.J."/>
        </authorList>
    </citation>
    <scope>NUCLEOTIDE SEQUENCE</scope>
</reference>
<gene>
    <name evidence="2" type="ORF">LCGC14_1703000</name>
</gene>